<accession>A0ABQ8ETV5</accession>
<dbReference type="Proteomes" id="UP001648503">
    <property type="component" value="Unassembled WGS sequence"/>
</dbReference>
<feature type="compositionally biased region" description="Low complexity" evidence="1">
    <location>
        <begin position="69"/>
        <end position="80"/>
    </location>
</feature>
<evidence type="ECO:0000313" key="3">
    <source>
        <dbReference type="EMBL" id="KAH6586225.1"/>
    </source>
</evidence>
<protein>
    <submittedName>
        <fullName evidence="3">Uncharacterized protein</fullName>
    </submittedName>
</protein>
<comment type="caution">
    <text evidence="3">The sequence shown here is derived from an EMBL/GenBank/DDBJ whole genome shotgun (WGS) entry which is preliminary data.</text>
</comment>
<proteinExistence type="predicted"/>
<evidence type="ECO:0000256" key="2">
    <source>
        <dbReference type="SAM" id="SignalP"/>
    </source>
</evidence>
<keyword evidence="2" id="KW-0732">Signal</keyword>
<name>A0ABQ8ETV5_9FUNG</name>
<evidence type="ECO:0000313" key="4">
    <source>
        <dbReference type="Proteomes" id="UP001648503"/>
    </source>
</evidence>
<sequence>MHFFHLVSFVVAASYAAALPQPAELSEKYSSNADFALVSGLEARSYQPGFNSHKDSPTLTSLKRRDNSEGSSGESSGSSTSPPPATTREPIVLDTSIPRGKSLFGAMLLLSVANGFGTGLGDVPENAAAAGASVGGSTGNLLVEYLKDAAYATDYLEYWVGYAGESMVAVIKSNLSAEEYAKVEPSLKKTGEKVAADASDNLKKVTDALLAIEQNPALAKPKLDVIQAAFEYVLESYRVYFDMLLSQLNKFAVGRTIGGHFAIGISGIVNFIQSQKKVYSNIRKELKGTKSKY</sequence>
<feature type="signal peptide" evidence="2">
    <location>
        <begin position="1"/>
        <end position="18"/>
    </location>
</feature>
<dbReference type="EMBL" id="JAFCIX010000575">
    <property type="protein sequence ID" value="KAH6586225.1"/>
    <property type="molecule type" value="Genomic_DNA"/>
</dbReference>
<gene>
    <name evidence="3" type="ORF">BASA50_000690</name>
</gene>
<feature type="region of interest" description="Disordered" evidence="1">
    <location>
        <begin position="47"/>
        <end position="91"/>
    </location>
</feature>
<reference evidence="3 4" key="1">
    <citation type="submission" date="2021-02" db="EMBL/GenBank/DDBJ databases">
        <title>Variation within the Batrachochytrium salamandrivorans European outbreak.</title>
        <authorList>
            <person name="Kelly M."/>
            <person name="Pasmans F."/>
            <person name="Shea T.P."/>
            <person name="Munoz J.F."/>
            <person name="Carranza S."/>
            <person name="Cuomo C.A."/>
            <person name="Martel A."/>
        </authorList>
    </citation>
    <scope>NUCLEOTIDE SEQUENCE [LARGE SCALE GENOMIC DNA]</scope>
    <source>
        <strain evidence="3 4">AMFP18/2</strain>
    </source>
</reference>
<organism evidence="3 4">
    <name type="scientific">Batrachochytrium salamandrivorans</name>
    <dbReference type="NCBI Taxonomy" id="1357716"/>
    <lineage>
        <taxon>Eukaryota</taxon>
        <taxon>Fungi</taxon>
        <taxon>Fungi incertae sedis</taxon>
        <taxon>Chytridiomycota</taxon>
        <taxon>Chytridiomycota incertae sedis</taxon>
        <taxon>Chytridiomycetes</taxon>
        <taxon>Rhizophydiales</taxon>
        <taxon>Rhizophydiales incertae sedis</taxon>
        <taxon>Batrachochytrium</taxon>
    </lineage>
</organism>
<evidence type="ECO:0000256" key="1">
    <source>
        <dbReference type="SAM" id="MobiDB-lite"/>
    </source>
</evidence>
<feature type="chain" id="PRO_5045046930" evidence="2">
    <location>
        <begin position="19"/>
        <end position="293"/>
    </location>
</feature>
<keyword evidence="4" id="KW-1185">Reference proteome</keyword>